<dbReference type="Gene3D" id="3.90.180.10">
    <property type="entry name" value="Medium-chain alcohol dehydrogenases, catalytic domain"/>
    <property type="match status" value="1"/>
</dbReference>
<feature type="transmembrane region" description="Helical" evidence="2">
    <location>
        <begin position="6"/>
        <end position="32"/>
    </location>
</feature>
<dbReference type="Pfam" id="PF00107">
    <property type="entry name" value="ADH_zinc_N"/>
    <property type="match status" value="1"/>
</dbReference>
<dbReference type="CDD" id="cd05195">
    <property type="entry name" value="enoyl_red"/>
    <property type="match status" value="1"/>
</dbReference>
<dbReference type="GO" id="GO:0004312">
    <property type="term" value="F:fatty acid synthase activity"/>
    <property type="evidence" value="ECO:0007669"/>
    <property type="project" value="TreeGrafter"/>
</dbReference>
<keyword evidence="2" id="KW-1133">Transmembrane helix</keyword>
<evidence type="ECO:0000313" key="5">
    <source>
        <dbReference type="Proteomes" id="UP000189229"/>
    </source>
</evidence>
<evidence type="ECO:0000313" key="4">
    <source>
        <dbReference type="EMBL" id="OOK64102.1"/>
    </source>
</evidence>
<dbReference type="InterPro" id="IPR013149">
    <property type="entry name" value="ADH-like_C"/>
</dbReference>
<dbReference type="InterPro" id="IPR050091">
    <property type="entry name" value="PKS_NRPS_Biosynth_Enz"/>
</dbReference>
<feature type="transmembrane region" description="Helical" evidence="2">
    <location>
        <begin position="44"/>
        <end position="64"/>
    </location>
</feature>
<dbReference type="AlphaFoldDB" id="A0A1V3WB43"/>
<sequence length="148" mass="15325">MDERLVTAVPAGCSLVAAAGVPVAFLTAWYGLSALAGVRAGRKVLVHAATGGVGMAAVALARYWGAEVFATASVGKWDTLRAMGFDDDHIGDSRTLDFEEKFRKATGGGVDVVLNSLAGSSSMRRCGCWCQAGASSRWARPTCGTPGR</sequence>
<keyword evidence="2" id="KW-0472">Membrane</keyword>
<dbReference type="InterPro" id="IPR020843">
    <property type="entry name" value="ER"/>
</dbReference>
<dbReference type="InterPro" id="IPR036291">
    <property type="entry name" value="NAD(P)-bd_dom_sf"/>
</dbReference>
<keyword evidence="1" id="KW-0808">Transferase</keyword>
<evidence type="ECO:0000256" key="1">
    <source>
        <dbReference type="ARBA" id="ARBA00022679"/>
    </source>
</evidence>
<keyword evidence="2" id="KW-0812">Transmembrane</keyword>
<reference evidence="4 5" key="1">
    <citation type="submission" date="2017-02" db="EMBL/GenBank/DDBJ databases">
        <title>Complete genome sequences of Mycobacterium kansasii strains isolated from rhesus macaques.</title>
        <authorList>
            <person name="Panda A."/>
            <person name="Nagaraj S."/>
            <person name="Zhao X."/>
            <person name="Tettelin H."/>
            <person name="Detolla L.J."/>
        </authorList>
    </citation>
    <scope>NUCLEOTIDE SEQUENCE [LARGE SCALE GENOMIC DNA]</scope>
    <source>
        <strain evidence="4 5">11-3813</strain>
    </source>
</reference>
<proteinExistence type="predicted"/>
<dbReference type="Proteomes" id="UP000189229">
    <property type="component" value="Unassembled WGS sequence"/>
</dbReference>
<organism evidence="4 5">
    <name type="scientific">Mycobacterium kansasii</name>
    <dbReference type="NCBI Taxonomy" id="1768"/>
    <lineage>
        <taxon>Bacteria</taxon>
        <taxon>Bacillati</taxon>
        <taxon>Actinomycetota</taxon>
        <taxon>Actinomycetes</taxon>
        <taxon>Mycobacteriales</taxon>
        <taxon>Mycobacteriaceae</taxon>
        <taxon>Mycobacterium</taxon>
    </lineage>
</organism>
<dbReference type="PANTHER" id="PTHR43775:SF51">
    <property type="entry name" value="INACTIVE PHENOLPHTHIOCEROL SYNTHESIS POLYKETIDE SYNTHASE TYPE I PKS1-RELATED"/>
    <property type="match status" value="1"/>
</dbReference>
<dbReference type="GO" id="GO:0016491">
    <property type="term" value="F:oxidoreductase activity"/>
    <property type="evidence" value="ECO:0007669"/>
    <property type="project" value="InterPro"/>
</dbReference>
<dbReference type="GO" id="GO:0006633">
    <property type="term" value="P:fatty acid biosynthetic process"/>
    <property type="evidence" value="ECO:0007669"/>
    <property type="project" value="TreeGrafter"/>
</dbReference>
<accession>A0A1V3WB43</accession>
<dbReference type="SUPFAM" id="SSF51735">
    <property type="entry name" value="NAD(P)-binding Rossmann-fold domains"/>
    <property type="match status" value="1"/>
</dbReference>
<evidence type="ECO:0000259" key="3">
    <source>
        <dbReference type="SMART" id="SM00829"/>
    </source>
</evidence>
<dbReference type="SMART" id="SM00829">
    <property type="entry name" value="PKS_ER"/>
    <property type="match status" value="1"/>
</dbReference>
<protein>
    <submittedName>
        <fullName evidence="4">Zinc-binding dehydrogenase family protein</fullName>
    </submittedName>
</protein>
<name>A0A1V3WB43_MYCKA</name>
<dbReference type="PANTHER" id="PTHR43775">
    <property type="entry name" value="FATTY ACID SYNTHASE"/>
    <property type="match status" value="1"/>
</dbReference>
<evidence type="ECO:0000256" key="2">
    <source>
        <dbReference type="SAM" id="Phobius"/>
    </source>
</evidence>
<dbReference type="EMBL" id="MVBM01000013">
    <property type="protein sequence ID" value="OOK64102.1"/>
    <property type="molecule type" value="Genomic_DNA"/>
</dbReference>
<comment type="caution">
    <text evidence="4">The sequence shown here is derived from an EMBL/GenBank/DDBJ whole genome shotgun (WGS) entry which is preliminary data.</text>
</comment>
<gene>
    <name evidence="4" type="ORF">BZL30_9319</name>
</gene>
<feature type="domain" description="Enoyl reductase (ER)" evidence="3">
    <location>
        <begin position="1"/>
        <end position="147"/>
    </location>
</feature>